<dbReference type="SUPFAM" id="SSF81653">
    <property type="entry name" value="Calcium ATPase, transduction domain A"/>
    <property type="match status" value="1"/>
</dbReference>
<keyword evidence="9 17" id="KW-0547">Nucleotide-binding</keyword>
<dbReference type="SFLD" id="SFLDS00003">
    <property type="entry name" value="Haloacid_Dehalogenase"/>
    <property type="match status" value="1"/>
</dbReference>
<evidence type="ECO:0000256" key="10">
    <source>
        <dbReference type="ARBA" id="ARBA00022840"/>
    </source>
</evidence>
<dbReference type="InterPro" id="IPR008250">
    <property type="entry name" value="ATPase_P-typ_transduc_dom_A_sf"/>
</dbReference>
<dbReference type="PROSITE" id="PS00154">
    <property type="entry name" value="ATPASE_E1_E2"/>
    <property type="match status" value="1"/>
</dbReference>
<keyword evidence="4 17" id="KW-1003">Cell membrane</keyword>
<dbReference type="CDD" id="cd00371">
    <property type="entry name" value="HMA"/>
    <property type="match status" value="1"/>
</dbReference>
<evidence type="ECO:0000256" key="11">
    <source>
        <dbReference type="ARBA" id="ARBA00022967"/>
    </source>
</evidence>
<dbReference type="NCBIfam" id="TIGR01525">
    <property type="entry name" value="ATPase-IB_hvy"/>
    <property type="match status" value="1"/>
</dbReference>
<dbReference type="SUPFAM" id="SSF81665">
    <property type="entry name" value="Calcium ATPase, transmembrane domain M"/>
    <property type="match status" value="1"/>
</dbReference>
<dbReference type="Gene3D" id="2.70.150.10">
    <property type="entry name" value="Calcium-transporting ATPase, cytoplasmic transduction domain A"/>
    <property type="match status" value="1"/>
</dbReference>
<dbReference type="EMBL" id="JBHUMM010000014">
    <property type="protein sequence ID" value="MFD2671734.1"/>
    <property type="molecule type" value="Genomic_DNA"/>
</dbReference>
<dbReference type="InterPro" id="IPR018303">
    <property type="entry name" value="ATPase_P-typ_P_site"/>
</dbReference>
<feature type="transmembrane region" description="Helical" evidence="17">
    <location>
        <begin position="97"/>
        <end position="116"/>
    </location>
</feature>
<keyword evidence="13" id="KW-0406">Ion transport</keyword>
<keyword evidence="10 17" id="KW-0067">ATP-binding</keyword>
<feature type="domain" description="HMA" evidence="18">
    <location>
        <begin position="13"/>
        <end position="76"/>
    </location>
</feature>
<keyword evidence="6" id="KW-0597">Phosphoprotein</keyword>
<evidence type="ECO:0000256" key="3">
    <source>
        <dbReference type="ARBA" id="ARBA00022448"/>
    </source>
</evidence>
<evidence type="ECO:0000256" key="8">
    <source>
        <dbReference type="ARBA" id="ARBA00022723"/>
    </source>
</evidence>
<dbReference type="SFLD" id="SFLDG00002">
    <property type="entry name" value="C1.7:_P-type_atpase_like"/>
    <property type="match status" value="1"/>
</dbReference>
<evidence type="ECO:0000256" key="4">
    <source>
        <dbReference type="ARBA" id="ARBA00022475"/>
    </source>
</evidence>
<keyword evidence="5" id="KW-0104">Cadmium</keyword>
<dbReference type="Proteomes" id="UP001597497">
    <property type="component" value="Unassembled WGS sequence"/>
</dbReference>
<dbReference type="Pfam" id="PF00403">
    <property type="entry name" value="HMA"/>
    <property type="match status" value="1"/>
</dbReference>
<dbReference type="InterPro" id="IPR036163">
    <property type="entry name" value="HMA_dom_sf"/>
</dbReference>
<dbReference type="Gene3D" id="3.30.70.100">
    <property type="match status" value="1"/>
</dbReference>
<evidence type="ECO:0000256" key="13">
    <source>
        <dbReference type="ARBA" id="ARBA00023065"/>
    </source>
</evidence>
<evidence type="ECO:0000256" key="12">
    <source>
        <dbReference type="ARBA" id="ARBA00022989"/>
    </source>
</evidence>
<evidence type="ECO:0000256" key="6">
    <source>
        <dbReference type="ARBA" id="ARBA00022553"/>
    </source>
</evidence>
<dbReference type="Pfam" id="PF00702">
    <property type="entry name" value="Hydrolase"/>
    <property type="match status" value="1"/>
</dbReference>
<dbReference type="InterPro" id="IPR017969">
    <property type="entry name" value="Heavy-metal-associated_CS"/>
</dbReference>
<comment type="similarity">
    <text evidence="2 17">Belongs to the cation transport ATPase (P-type) (TC 3.A.3) family. Type IB subfamily.</text>
</comment>
<dbReference type="PRINTS" id="PR00941">
    <property type="entry name" value="CDATPASE"/>
</dbReference>
<gene>
    <name evidence="19" type="ORF">ACFSUC_08960</name>
</gene>
<evidence type="ECO:0000259" key="18">
    <source>
        <dbReference type="PROSITE" id="PS50846"/>
    </source>
</evidence>
<accession>A0ABW5RAC7</accession>
<comment type="caution">
    <text evidence="19">The sequence shown here is derived from an EMBL/GenBank/DDBJ whole genome shotgun (WGS) entry which is preliminary data.</text>
</comment>
<dbReference type="PANTHER" id="PTHR48085">
    <property type="entry name" value="CADMIUM/ZINC-TRANSPORTING ATPASE HMA2-RELATED"/>
    <property type="match status" value="1"/>
</dbReference>
<evidence type="ECO:0000256" key="7">
    <source>
        <dbReference type="ARBA" id="ARBA00022692"/>
    </source>
</evidence>
<dbReference type="EC" id="7.2.2.21" evidence="15"/>
<dbReference type="RefSeq" id="WP_379929208.1">
    <property type="nucleotide sequence ID" value="NZ_JBHUMM010000014.1"/>
</dbReference>
<sequence length="721" mass="77955">MNREIDESTHADTLKAYAIEGMDCSSCARTLENHLKQHPSVDEVSVQFASAKMRIRHRNSSAEIMEEVKKVGYKATELNRTRGKRENQPSQARHTDLQLWASSFLIVIGFALSIWTASNLPPLMFALAILLSGWKPAVSAYYALKSRNLDMNVLMTAAVVGAMFIGEWLEGAMVVWLFALGNRLQTGSMRKTRGSIESLLEITPDEAWVKQGDTVKAMPIENVWIGDTIVVKPGERIPLDGEILEGDTTVNQAPITGESMPVDKRQGDPVFAGSVNEHSSMIVKVTRLAEDTTLARIIHMVEEAQEKKAPMEAFVDRFARIYTPIVFILALVVMGGPPLLLGGAWSEWFYRGLELLVIACPCALVISTPVAIVSAIGSAAKQGVLIKGGAALEKAAVVDTAAFDKTGTLTKGQPEVTQVMPLNCTADELLQIASALEAHSTHPIAQAILHEAANRQVIPLNVKTGQTSAGRGVQAHMNGQDYYAGNVKWLEEIGISLQPYEDQIADLRQQGQTIVGVASKVKLLGLIGVSDTVRDTAAHTLQALQASGVSRLVMLTGDHADAARRVADQLQVTSYAAELLPEDKVEAIRQQQAEGRQVAMIGDGINDAPALATADLGIAMGGAGTDTAMETADVVLMADHLEKLPYTIQLSRKALRIIKQNIWFSLLVKFAALLLIFPGWLTLWMAVLSDTGAALLVILNSMRLLRTSGSEMDGSKVTVTS</sequence>
<comment type="subcellular location">
    <subcellularLocation>
        <location evidence="1">Cell membrane</location>
        <topology evidence="1">Multi-pass membrane protein</topology>
    </subcellularLocation>
</comment>
<evidence type="ECO:0000256" key="15">
    <source>
        <dbReference type="ARBA" id="ARBA00039103"/>
    </source>
</evidence>
<dbReference type="InterPro" id="IPR023298">
    <property type="entry name" value="ATPase_P-typ_TM_dom_sf"/>
</dbReference>
<dbReference type="NCBIfam" id="TIGR01494">
    <property type="entry name" value="ATPase_P-type"/>
    <property type="match status" value="1"/>
</dbReference>
<evidence type="ECO:0000256" key="14">
    <source>
        <dbReference type="ARBA" id="ARBA00023136"/>
    </source>
</evidence>
<evidence type="ECO:0000256" key="16">
    <source>
        <dbReference type="ARBA" id="ARBA00049338"/>
    </source>
</evidence>
<keyword evidence="7 17" id="KW-0812">Transmembrane</keyword>
<evidence type="ECO:0000256" key="17">
    <source>
        <dbReference type="RuleBase" id="RU362081"/>
    </source>
</evidence>
<evidence type="ECO:0000256" key="1">
    <source>
        <dbReference type="ARBA" id="ARBA00004651"/>
    </source>
</evidence>
<evidence type="ECO:0000256" key="5">
    <source>
        <dbReference type="ARBA" id="ARBA00022539"/>
    </source>
</evidence>
<feature type="transmembrane region" description="Helical" evidence="17">
    <location>
        <begin position="321"/>
        <end position="343"/>
    </location>
</feature>
<dbReference type="PROSITE" id="PS01229">
    <property type="entry name" value="COF_2"/>
    <property type="match status" value="1"/>
</dbReference>
<keyword evidence="8 17" id="KW-0479">Metal-binding</keyword>
<dbReference type="NCBIfam" id="TIGR01512">
    <property type="entry name" value="ATPase-IB2_Cd"/>
    <property type="match status" value="1"/>
</dbReference>
<feature type="transmembrane region" description="Helical" evidence="17">
    <location>
        <begin position="156"/>
        <end position="181"/>
    </location>
</feature>
<dbReference type="InterPro" id="IPR027256">
    <property type="entry name" value="P-typ_ATPase_IB"/>
</dbReference>
<name>A0ABW5RAC7_9BACL</name>
<dbReference type="InterPro" id="IPR023214">
    <property type="entry name" value="HAD_sf"/>
</dbReference>
<evidence type="ECO:0000256" key="9">
    <source>
        <dbReference type="ARBA" id="ARBA00022741"/>
    </source>
</evidence>
<organism evidence="19 20">
    <name type="scientific">Marinicrinis sediminis</name>
    <dbReference type="NCBI Taxonomy" id="1652465"/>
    <lineage>
        <taxon>Bacteria</taxon>
        <taxon>Bacillati</taxon>
        <taxon>Bacillota</taxon>
        <taxon>Bacilli</taxon>
        <taxon>Bacillales</taxon>
        <taxon>Paenibacillaceae</taxon>
    </lineage>
</organism>
<reference evidence="20" key="1">
    <citation type="journal article" date="2019" name="Int. J. Syst. Evol. Microbiol.">
        <title>The Global Catalogue of Microorganisms (GCM) 10K type strain sequencing project: providing services to taxonomists for standard genome sequencing and annotation.</title>
        <authorList>
            <consortium name="The Broad Institute Genomics Platform"/>
            <consortium name="The Broad Institute Genome Sequencing Center for Infectious Disease"/>
            <person name="Wu L."/>
            <person name="Ma J."/>
        </authorList>
    </citation>
    <scope>NUCLEOTIDE SEQUENCE [LARGE SCALE GENOMIC DNA]</scope>
    <source>
        <strain evidence="20">KCTC 33676</strain>
    </source>
</reference>
<keyword evidence="20" id="KW-1185">Reference proteome</keyword>
<protein>
    <recommendedName>
        <fullName evidence="15">Cd(2+)-exporting ATPase</fullName>
        <ecNumber evidence="15">7.2.2.21</ecNumber>
    </recommendedName>
</protein>
<dbReference type="PANTHER" id="PTHR48085:SF5">
    <property type="entry name" value="CADMIUM_ZINC-TRANSPORTING ATPASE HMA4-RELATED"/>
    <property type="match status" value="1"/>
</dbReference>
<dbReference type="InterPro" id="IPR044492">
    <property type="entry name" value="P_typ_ATPase_HD_dom"/>
</dbReference>
<dbReference type="InterPro" id="IPR023299">
    <property type="entry name" value="ATPase_P-typ_cyto_dom_N"/>
</dbReference>
<dbReference type="SUPFAM" id="SSF56784">
    <property type="entry name" value="HAD-like"/>
    <property type="match status" value="1"/>
</dbReference>
<dbReference type="InterPro" id="IPR059000">
    <property type="entry name" value="ATPase_P-type_domA"/>
</dbReference>
<evidence type="ECO:0000256" key="2">
    <source>
        <dbReference type="ARBA" id="ARBA00006024"/>
    </source>
</evidence>
<evidence type="ECO:0000313" key="20">
    <source>
        <dbReference type="Proteomes" id="UP001597497"/>
    </source>
</evidence>
<dbReference type="SUPFAM" id="SSF55008">
    <property type="entry name" value="HMA, heavy metal-associated domain"/>
    <property type="match status" value="1"/>
</dbReference>
<evidence type="ECO:0000313" key="19">
    <source>
        <dbReference type="EMBL" id="MFD2671734.1"/>
    </source>
</evidence>
<dbReference type="InterPro" id="IPR036412">
    <property type="entry name" value="HAD-like_sf"/>
</dbReference>
<dbReference type="NCBIfam" id="TIGR01511">
    <property type="entry name" value="ATPase-IB1_Cu"/>
    <property type="match status" value="1"/>
</dbReference>
<keyword evidence="12 17" id="KW-1133">Transmembrane helix</keyword>
<feature type="transmembrane region" description="Helical" evidence="17">
    <location>
        <begin position="355"/>
        <end position="377"/>
    </location>
</feature>
<comment type="catalytic activity">
    <reaction evidence="16">
        <text>Cd(2+)(in) + ATP + H2O = Cd(2+)(out) + ADP + phosphate + H(+)</text>
        <dbReference type="Rhea" id="RHEA:12132"/>
        <dbReference type="ChEBI" id="CHEBI:15377"/>
        <dbReference type="ChEBI" id="CHEBI:15378"/>
        <dbReference type="ChEBI" id="CHEBI:30616"/>
        <dbReference type="ChEBI" id="CHEBI:43474"/>
        <dbReference type="ChEBI" id="CHEBI:48775"/>
        <dbReference type="ChEBI" id="CHEBI:456216"/>
        <dbReference type="EC" id="7.2.2.21"/>
    </reaction>
</comment>
<dbReference type="Gene3D" id="3.40.50.1000">
    <property type="entry name" value="HAD superfamily/HAD-like"/>
    <property type="match status" value="1"/>
</dbReference>
<dbReference type="InterPro" id="IPR051014">
    <property type="entry name" value="Cation_Transport_ATPase_IB"/>
</dbReference>
<dbReference type="PROSITE" id="PS50846">
    <property type="entry name" value="HMA_2"/>
    <property type="match status" value="1"/>
</dbReference>
<dbReference type="InterPro" id="IPR001757">
    <property type="entry name" value="P_typ_ATPase"/>
</dbReference>
<proteinExistence type="inferred from homology"/>
<keyword evidence="14 17" id="KW-0472">Membrane</keyword>
<dbReference type="PROSITE" id="PS01047">
    <property type="entry name" value="HMA_1"/>
    <property type="match status" value="1"/>
</dbReference>
<keyword evidence="11" id="KW-1278">Translocase</keyword>
<dbReference type="Gene3D" id="3.40.1110.10">
    <property type="entry name" value="Calcium-transporting ATPase, cytoplasmic domain N"/>
    <property type="match status" value="1"/>
</dbReference>
<dbReference type="Pfam" id="PF00122">
    <property type="entry name" value="E1-E2_ATPase"/>
    <property type="match status" value="1"/>
</dbReference>
<keyword evidence="3" id="KW-0813">Transport</keyword>
<dbReference type="SFLD" id="SFLDF00027">
    <property type="entry name" value="p-type_atpase"/>
    <property type="match status" value="1"/>
</dbReference>
<dbReference type="PRINTS" id="PR00119">
    <property type="entry name" value="CATATPASE"/>
</dbReference>
<dbReference type="InterPro" id="IPR006121">
    <property type="entry name" value="HMA_dom"/>
</dbReference>
<feature type="transmembrane region" description="Helical" evidence="17">
    <location>
        <begin position="661"/>
        <end position="677"/>
    </location>
</feature>